<reference evidence="2" key="1">
    <citation type="submission" date="2019-04" db="EMBL/GenBank/DDBJ databases">
        <title>Friends and foes A comparative genomics studyof 23 Aspergillus species from section Flavi.</title>
        <authorList>
            <consortium name="DOE Joint Genome Institute"/>
            <person name="Kjaerbolling I."/>
            <person name="Vesth T."/>
            <person name="Frisvad J.C."/>
            <person name="Nybo J.L."/>
            <person name="Theobald S."/>
            <person name="Kildgaard S."/>
            <person name="Isbrandt T."/>
            <person name="Kuo A."/>
            <person name="Sato A."/>
            <person name="Lyhne E.K."/>
            <person name="Kogle M.E."/>
            <person name="Wiebenga A."/>
            <person name="Kun R.S."/>
            <person name="Lubbers R.J."/>
            <person name="Makela M.R."/>
            <person name="Barry K."/>
            <person name="Chovatia M."/>
            <person name="Clum A."/>
            <person name="Daum C."/>
            <person name="Haridas S."/>
            <person name="He G."/>
            <person name="LaButti K."/>
            <person name="Lipzen A."/>
            <person name="Mondo S."/>
            <person name="Riley R."/>
            <person name="Salamov A."/>
            <person name="Simmons B.A."/>
            <person name="Magnuson J.K."/>
            <person name="Henrissat B."/>
            <person name="Mortensen U.H."/>
            <person name="Larsen T.O."/>
            <person name="Devries R.P."/>
            <person name="Grigoriev I.V."/>
            <person name="Machida M."/>
            <person name="Baker S.E."/>
            <person name="Andersen M.R."/>
        </authorList>
    </citation>
    <scope>NUCLEOTIDE SEQUENCE [LARGE SCALE GENOMIC DNA]</scope>
    <source>
        <strain evidence="2">CBS 553.77</strain>
    </source>
</reference>
<evidence type="ECO:0000313" key="1">
    <source>
        <dbReference type="EMBL" id="KAE8354343.1"/>
    </source>
</evidence>
<evidence type="ECO:0000313" key="2">
    <source>
        <dbReference type="Proteomes" id="UP000327118"/>
    </source>
</evidence>
<accession>A0A5N6ZAX8</accession>
<name>A0A5N6ZAX8_9EURO</name>
<organism evidence="1 2">
    <name type="scientific">Aspergillus coremiiformis</name>
    <dbReference type="NCBI Taxonomy" id="138285"/>
    <lineage>
        <taxon>Eukaryota</taxon>
        <taxon>Fungi</taxon>
        <taxon>Dikarya</taxon>
        <taxon>Ascomycota</taxon>
        <taxon>Pezizomycotina</taxon>
        <taxon>Eurotiomycetes</taxon>
        <taxon>Eurotiomycetidae</taxon>
        <taxon>Eurotiales</taxon>
        <taxon>Aspergillaceae</taxon>
        <taxon>Aspergillus</taxon>
        <taxon>Aspergillus subgen. Circumdati</taxon>
    </lineage>
</organism>
<dbReference type="AlphaFoldDB" id="A0A5N6ZAX8"/>
<gene>
    <name evidence="1" type="ORF">BDV28DRAFT_85766</name>
</gene>
<sequence length="86" mass="9865">MYHDLVSDSRQWQDSSAFISILCCQHGENAASSLTEDHPCVCEEVNLRSLKLTNRPLSIEIPQLENFENIPTDIRRDYIYSAVSSY</sequence>
<dbReference type="EMBL" id="ML739074">
    <property type="protein sequence ID" value="KAE8354343.1"/>
    <property type="molecule type" value="Genomic_DNA"/>
</dbReference>
<dbReference type="Proteomes" id="UP000327118">
    <property type="component" value="Unassembled WGS sequence"/>
</dbReference>
<keyword evidence="2" id="KW-1185">Reference proteome</keyword>
<proteinExistence type="predicted"/>
<protein>
    <submittedName>
        <fullName evidence="1">Uncharacterized protein</fullName>
    </submittedName>
</protein>